<dbReference type="Proteomes" id="UP000444721">
    <property type="component" value="Unassembled WGS sequence"/>
</dbReference>
<evidence type="ECO:0000256" key="3">
    <source>
        <dbReference type="ARBA" id="ARBA00022679"/>
    </source>
</evidence>
<feature type="domain" description="Guanylate kinase-like" evidence="8">
    <location>
        <begin position="12"/>
        <end position="197"/>
    </location>
</feature>
<dbReference type="VEuPathDB" id="AmoebaDB:FDP41_005946"/>
<dbReference type="Pfam" id="PF00625">
    <property type="entry name" value="Guanylate_kin"/>
    <property type="match status" value="1"/>
</dbReference>
<dbReference type="VEuPathDB" id="AmoebaDB:NfTy_043930"/>
<keyword evidence="6" id="KW-0067">ATP-binding</keyword>
<dbReference type="GO" id="GO:0005829">
    <property type="term" value="C:cytosol"/>
    <property type="evidence" value="ECO:0007669"/>
    <property type="project" value="TreeGrafter"/>
</dbReference>
<dbReference type="OrthoDB" id="6334211at2759"/>
<dbReference type="Gene3D" id="3.40.50.300">
    <property type="entry name" value="P-loop containing nucleotide triphosphate hydrolases"/>
    <property type="match status" value="1"/>
</dbReference>
<dbReference type="GeneID" id="68113164"/>
<dbReference type="EC" id="2.7.4.8" evidence="2"/>
<evidence type="ECO:0000256" key="7">
    <source>
        <dbReference type="SAM" id="Coils"/>
    </source>
</evidence>
<feature type="coiled-coil region" evidence="7">
    <location>
        <begin position="144"/>
        <end position="171"/>
    </location>
</feature>
<organism evidence="9 10">
    <name type="scientific">Naegleria fowleri</name>
    <name type="common">Brain eating amoeba</name>
    <dbReference type="NCBI Taxonomy" id="5763"/>
    <lineage>
        <taxon>Eukaryota</taxon>
        <taxon>Discoba</taxon>
        <taxon>Heterolobosea</taxon>
        <taxon>Tetramitia</taxon>
        <taxon>Eutetramitia</taxon>
        <taxon>Vahlkampfiidae</taxon>
        <taxon>Naegleria</taxon>
    </lineage>
</organism>
<dbReference type="PROSITE" id="PS50052">
    <property type="entry name" value="GUANYLATE_KINASE_2"/>
    <property type="match status" value="1"/>
</dbReference>
<reference evidence="9 10" key="1">
    <citation type="journal article" date="2019" name="Sci. Rep.">
        <title>Nanopore sequencing improves the draft genome of the human pathogenic amoeba Naegleria fowleri.</title>
        <authorList>
            <person name="Liechti N."/>
            <person name="Schurch N."/>
            <person name="Bruggmann R."/>
            <person name="Wittwer M."/>
        </authorList>
    </citation>
    <scope>NUCLEOTIDE SEQUENCE [LARGE SCALE GENOMIC DNA]</scope>
    <source>
        <strain evidence="9 10">ATCC 30894</strain>
    </source>
</reference>
<comment type="similarity">
    <text evidence="1">Belongs to the guanylate kinase family.</text>
</comment>
<evidence type="ECO:0000256" key="5">
    <source>
        <dbReference type="ARBA" id="ARBA00022777"/>
    </source>
</evidence>
<proteinExistence type="inferred from homology"/>
<dbReference type="PANTHER" id="PTHR23117">
    <property type="entry name" value="GUANYLATE KINASE-RELATED"/>
    <property type="match status" value="1"/>
</dbReference>
<dbReference type="FunFam" id="3.40.50.300:FF:000776">
    <property type="entry name" value="Guanylate kinase 2"/>
    <property type="match status" value="1"/>
</dbReference>
<dbReference type="NCBIfam" id="TIGR03263">
    <property type="entry name" value="guanyl_kin"/>
    <property type="match status" value="1"/>
</dbReference>
<keyword evidence="4" id="KW-0547">Nucleotide-binding</keyword>
<keyword evidence="3" id="KW-0808">Transferase</keyword>
<protein>
    <recommendedName>
        <fullName evidence="2">guanylate kinase</fullName>
        <ecNumber evidence="2">2.7.4.8</ecNumber>
    </recommendedName>
</protein>
<dbReference type="GO" id="GO:0005524">
    <property type="term" value="F:ATP binding"/>
    <property type="evidence" value="ECO:0007669"/>
    <property type="project" value="UniProtKB-KW"/>
</dbReference>
<keyword evidence="10" id="KW-1185">Reference proteome</keyword>
<name>A0A6A5BB44_NAEFO</name>
<dbReference type="SMART" id="SM00072">
    <property type="entry name" value="GuKc"/>
    <property type="match status" value="1"/>
</dbReference>
<comment type="caution">
    <text evidence="9">The sequence shown here is derived from an EMBL/GenBank/DDBJ whole genome shotgun (WGS) entry which is preliminary data.</text>
</comment>
<dbReference type="InterPro" id="IPR008144">
    <property type="entry name" value="Guanylate_kin-like_dom"/>
</dbReference>
<dbReference type="EMBL" id="VFQX01000048">
    <property type="protein sequence ID" value="KAF0975193.1"/>
    <property type="molecule type" value="Genomic_DNA"/>
</dbReference>
<sequence length="214" mass="24289">MSTSTTLPVQKFRPIVICGPSGVGKGTLIQKLFAEFPSIFGFSVSHTTRAPRPGEQHGVHYYFTQKDVMQKEIDDGLFIEHANVHGNLYGTSFQAVKEVQNQGKCCVLDIDIQGARQVRANKELNPLVLFVKPPSMDILEQRLRRRATETEESIQLRLKNARKELEQFEKDDTHLFDDSIVNNDLDEAYVSLKQTIHKHLPELDIVKNQDSATK</sequence>
<dbReference type="PANTHER" id="PTHR23117:SF13">
    <property type="entry name" value="GUANYLATE KINASE"/>
    <property type="match status" value="1"/>
</dbReference>
<evidence type="ECO:0000256" key="4">
    <source>
        <dbReference type="ARBA" id="ARBA00022741"/>
    </source>
</evidence>
<dbReference type="RefSeq" id="XP_044559906.1">
    <property type="nucleotide sequence ID" value="XM_044709526.1"/>
</dbReference>
<gene>
    <name evidence="9" type="ORF">FDP41_005946</name>
</gene>
<dbReference type="SUPFAM" id="SSF52540">
    <property type="entry name" value="P-loop containing nucleoside triphosphate hydrolases"/>
    <property type="match status" value="1"/>
</dbReference>
<dbReference type="CDD" id="cd00071">
    <property type="entry name" value="GMPK"/>
    <property type="match status" value="1"/>
</dbReference>
<evidence type="ECO:0000256" key="2">
    <source>
        <dbReference type="ARBA" id="ARBA00012961"/>
    </source>
</evidence>
<dbReference type="InterPro" id="IPR017665">
    <property type="entry name" value="Guanylate_kinase"/>
</dbReference>
<evidence type="ECO:0000313" key="10">
    <source>
        <dbReference type="Proteomes" id="UP000444721"/>
    </source>
</evidence>
<evidence type="ECO:0000256" key="6">
    <source>
        <dbReference type="ARBA" id="ARBA00022840"/>
    </source>
</evidence>
<dbReference type="FunFam" id="3.30.63.10:FF:000002">
    <property type="entry name" value="Guanylate kinase 1"/>
    <property type="match status" value="1"/>
</dbReference>
<dbReference type="VEuPathDB" id="AmoebaDB:NF0084820"/>
<evidence type="ECO:0000256" key="1">
    <source>
        <dbReference type="ARBA" id="ARBA00005790"/>
    </source>
</evidence>
<dbReference type="OMA" id="NFITHEV"/>
<dbReference type="GO" id="GO:0004385">
    <property type="term" value="F:GMP kinase activity"/>
    <property type="evidence" value="ECO:0007669"/>
    <property type="project" value="UniProtKB-EC"/>
</dbReference>
<keyword evidence="7" id="KW-0175">Coiled coil</keyword>
<keyword evidence="5" id="KW-0418">Kinase</keyword>
<dbReference type="InterPro" id="IPR020590">
    <property type="entry name" value="Guanylate_kinase_CS"/>
</dbReference>
<dbReference type="InterPro" id="IPR008145">
    <property type="entry name" value="GK/Ca_channel_bsu"/>
</dbReference>
<dbReference type="AlphaFoldDB" id="A0A6A5BB44"/>
<evidence type="ECO:0000313" key="9">
    <source>
        <dbReference type="EMBL" id="KAF0975193.1"/>
    </source>
</evidence>
<dbReference type="PROSITE" id="PS00856">
    <property type="entry name" value="GUANYLATE_KINASE_1"/>
    <property type="match status" value="1"/>
</dbReference>
<evidence type="ECO:0000259" key="8">
    <source>
        <dbReference type="PROSITE" id="PS50052"/>
    </source>
</evidence>
<dbReference type="InterPro" id="IPR027417">
    <property type="entry name" value="P-loop_NTPase"/>
</dbReference>
<accession>A0A6A5BB44</accession>